<comment type="caution">
    <text evidence="1">The sequence shown here is derived from an EMBL/GenBank/DDBJ whole genome shotgun (WGS) entry which is preliminary data.</text>
</comment>
<protein>
    <submittedName>
        <fullName evidence="1">Uncharacterized protein</fullName>
    </submittedName>
</protein>
<organism evidence="1 2">
    <name type="scientific">Dioscorea alata</name>
    <name type="common">Purple yam</name>
    <dbReference type="NCBI Taxonomy" id="55571"/>
    <lineage>
        <taxon>Eukaryota</taxon>
        <taxon>Viridiplantae</taxon>
        <taxon>Streptophyta</taxon>
        <taxon>Embryophyta</taxon>
        <taxon>Tracheophyta</taxon>
        <taxon>Spermatophyta</taxon>
        <taxon>Magnoliopsida</taxon>
        <taxon>Liliopsida</taxon>
        <taxon>Dioscoreales</taxon>
        <taxon>Dioscoreaceae</taxon>
        <taxon>Dioscorea</taxon>
    </lineage>
</organism>
<keyword evidence="2" id="KW-1185">Reference proteome</keyword>
<name>A0ACB7U1W6_DIOAL</name>
<sequence length="56" mass="6497">MTFPEQTRWKYSDKSWEAVAYSVQFYSGPHHGMFGSADDDDDDDDDDMDGQFLILL</sequence>
<dbReference type="Proteomes" id="UP000827976">
    <property type="component" value="Chromosome 19"/>
</dbReference>
<proteinExistence type="predicted"/>
<evidence type="ECO:0000313" key="1">
    <source>
        <dbReference type="EMBL" id="KAH7654198.1"/>
    </source>
</evidence>
<gene>
    <name evidence="1" type="ORF">IHE45_19G128800</name>
</gene>
<evidence type="ECO:0000313" key="2">
    <source>
        <dbReference type="Proteomes" id="UP000827976"/>
    </source>
</evidence>
<reference evidence="2" key="1">
    <citation type="journal article" date="2022" name="Nat. Commun.">
        <title>Chromosome evolution and the genetic basis of agronomically important traits in greater yam.</title>
        <authorList>
            <person name="Bredeson J.V."/>
            <person name="Lyons J.B."/>
            <person name="Oniyinde I.O."/>
            <person name="Okereke N.R."/>
            <person name="Kolade O."/>
            <person name="Nnabue I."/>
            <person name="Nwadili C.O."/>
            <person name="Hribova E."/>
            <person name="Parker M."/>
            <person name="Nwogha J."/>
            <person name="Shu S."/>
            <person name="Carlson J."/>
            <person name="Kariba R."/>
            <person name="Muthemba S."/>
            <person name="Knop K."/>
            <person name="Barton G.J."/>
            <person name="Sherwood A.V."/>
            <person name="Lopez-Montes A."/>
            <person name="Asiedu R."/>
            <person name="Jamnadass R."/>
            <person name="Muchugi A."/>
            <person name="Goodstein D."/>
            <person name="Egesi C.N."/>
            <person name="Featherston J."/>
            <person name="Asfaw A."/>
            <person name="Simpson G.G."/>
            <person name="Dolezel J."/>
            <person name="Hendre P.S."/>
            <person name="Van Deynze A."/>
            <person name="Kumar P.L."/>
            <person name="Obidiegwu J.E."/>
            <person name="Bhattacharjee R."/>
            <person name="Rokhsar D.S."/>
        </authorList>
    </citation>
    <scope>NUCLEOTIDE SEQUENCE [LARGE SCALE GENOMIC DNA]</scope>
    <source>
        <strain evidence="2">cv. TDa95/00328</strain>
    </source>
</reference>
<dbReference type="EMBL" id="CM037029">
    <property type="protein sequence ID" value="KAH7654198.1"/>
    <property type="molecule type" value="Genomic_DNA"/>
</dbReference>
<accession>A0ACB7U1W6</accession>